<evidence type="ECO:0000256" key="1">
    <source>
        <dbReference type="SAM" id="MobiDB-lite"/>
    </source>
</evidence>
<feature type="region of interest" description="Disordered" evidence="1">
    <location>
        <begin position="18"/>
        <end position="65"/>
    </location>
</feature>
<accession>A0A1X7UW19</accession>
<feature type="compositionally biased region" description="Low complexity" evidence="1">
    <location>
        <begin position="28"/>
        <end position="45"/>
    </location>
</feature>
<dbReference type="InParanoid" id="A0A1X7UW19"/>
<dbReference type="AlphaFoldDB" id="A0A1X7UW19"/>
<sequence>MDNKLKQYFLLLLATPTGEDDTSPLSCTTSDFSVDSSDTNNVSDNELSMPYSTITESTKEELPID</sequence>
<organism evidence="2">
    <name type="scientific">Amphimedon queenslandica</name>
    <name type="common">Sponge</name>
    <dbReference type="NCBI Taxonomy" id="400682"/>
    <lineage>
        <taxon>Eukaryota</taxon>
        <taxon>Metazoa</taxon>
        <taxon>Porifera</taxon>
        <taxon>Demospongiae</taxon>
        <taxon>Heteroscleromorpha</taxon>
        <taxon>Haplosclerida</taxon>
        <taxon>Niphatidae</taxon>
        <taxon>Amphimedon</taxon>
    </lineage>
</organism>
<name>A0A1X7UW19_AMPQE</name>
<protein>
    <submittedName>
        <fullName evidence="2">Uncharacterized protein</fullName>
    </submittedName>
</protein>
<proteinExistence type="predicted"/>
<evidence type="ECO:0000313" key="2">
    <source>
        <dbReference type="EnsemblMetazoa" id="Aqu2.1.32180_001"/>
    </source>
</evidence>
<reference evidence="2" key="1">
    <citation type="submission" date="2017-05" db="UniProtKB">
        <authorList>
            <consortium name="EnsemblMetazoa"/>
        </authorList>
    </citation>
    <scope>IDENTIFICATION</scope>
</reference>
<dbReference type="EnsemblMetazoa" id="Aqu2.1.32180_001">
    <property type="protein sequence ID" value="Aqu2.1.32180_001"/>
    <property type="gene ID" value="Aqu2.1.32180"/>
</dbReference>